<dbReference type="EMBL" id="JASCXX010000013">
    <property type="protein sequence ID" value="MDI6449828.1"/>
    <property type="molecule type" value="Genomic_DNA"/>
</dbReference>
<proteinExistence type="predicted"/>
<dbReference type="PANTHER" id="PTHR15160:SF1">
    <property type="entry name" value="VON HIPPEL-LINDAU DISEASE TUMOR SUPPRESSOR"/>
    <property type="match status" value="1"/>
</dbReference>
<dbReference type="GO" id="GO:0004518">
    <property type="term" value="F:nuclease activity"/>
    <property type="evidence" value="ECO:0007669"/>
    <property type="project" value="InterPro"/>
</dbReference>
<dbReference type="Proteomes" id="UP001431776">
    <property type="component" value="Unassembled WGS sequence"/>
</dbReference>
<accession>A0AAW6TVY6</accession>
<feature type="domain" description="BFN" evidence="1">
    <location>
        <begin position="2"/>
        <end position="131"/>
    </location>
</feature>
<gene>
    <name evidence="2" type="ORF">QJ522_12285</name>
</gene>
<organism evidence="2 3">
    <name type="scientific">Anaerobaca lacustris</name>
    <dbReference type="NCBI Taxonomy" id="3044600"/>
    <lineage>
        <taxon>Bacteria</taxon>
        <taxon>Pseudomonadati</taxon>
        <taxon>Planctomycetota</taxon>
        <taxon>Phycisphaerae</taxon>
        <taxon>Sedimentisphaerales</taxon>
        <taxon>Anaerobacaceae</taxon>
        <taxon>Anaerobaca</taxon>
    </lineage>
</organism>
<reference evidence="2" key="1">
    <citation type="submission" date="2023-05" db="EMBL/GenBank/DDBJ databases">
        <title>Anaerotaeda fermentans gen. nov., sp. nov., a novel anaerobic planctomycete of the new family within the order Sedimentisphaerales isolated from Taman Peninsula, Russia.</title>
        <authorList>
            <person name="Khomyakova M.A."/>
            <person name="Merkel A.Y."/>
            <person name="Slobodkin A.I."/>
        </authorList>
    </citation>
    <scope>NUCLEOTIDE SEQUENCE</scope>
    <source>
        <strain evidence="2">M17dextr</strain>
    </source>
</reference>
<dbReference type="AlphaFoldDB" id="A0AAW6TVY6"/>
<evidence type="ECO:0000313" key="2">
    <source>
        <dbReference type="EMBL" id="MDI6449828.1"/>
    </source>
</evidence>
<dbReference type="Gene3D" id="3.10.690.10">
    <property type="entry name" value="Bifunctional nuclease domain"/>
    <property type="match status" value="1"/>
</dbReference>
<dbReference type="Pfam" id="PF02577">
    <property type="entry name" value="BFN_dom"/>
    <property type="match status" value="1"/>
</dbReference>
<name>A0AAW6TVY6_9BACT</name>
<dbReference type="SUPFAM" id="SSF103256">
    <property type="entry name" value="Hypothetical protein TM0160"/>
    <property type="match status" value="1"/>
</dbReference>
<dbReference type="InterPro" id="IPR036104">
    <property type="entry name" value="BFN_sf"/>
</dbReference>
<evidence type="ECO:0000313" key="3">
    <source>
        <dbReference type="Proteomes" id="UP001431776"/>
    </source>
</evidence>
<comment type="caution">
    <text evidence="2">The sequence shown here is derived from an EMBL/GenBank/DDBJ whole genome shotgun (WGS) entry which is preliminary data.</text>
</comment>
<protein>
    <submittedName>
        <fullName evidence="2">Bifunctional nuclease family protein</fullName>
    </submittedName>
</protein>
<dbReference type="PROSITE" id="PS51658">
    <property type="entry name" value="BFN"/>
    <property type="match status" value="1"/>
</dbReference>
<evidence type="ECO:0000259" key="1">
    <source>
        <dbReference type="PROSITE" id="PS51658"/>
    </source>
</evidence>
<keyword evidence="3" id="KW-1185">Reference proteome</keyword>
<dbReference type="PANTHER" id="PTHR15160">
    <property type="entry name" value="VON HIPPEL-LINDAU PROTEIN"/>
    <property type="match status" value="1"/>
</dbReference>
<dbReference type="RefSeq" id="WP_349245236.1">
    <property type="nucleotide sequence ID" value="NZ_JASCXX010000013.1"/>
</dbReference>
<dbReference type="InterPro" id="IPR003729">
    <property type="entry name" value="Bi_nuclease_dom"/>
</dbReference>
<sequence length="131" mass="14638">MDVEVELSRIIINETSDQQIIVLKERHGERAFPIVIGIVEIFAIDRRLKGITPPRPMTHDLLANVIDGLGAQVQRIVIDDLREHTFYAKIYLQVNGRTVKIDSRPSDAIALCAAINAPIFVADHVFDKTGP</sequence>